<dbReference type="InterPro" id="IPR032808">
    <property type="entry name" value="DoxX"/>
</dbReference>
<comment type="subcellular location">
    <subcellularLocation>
        <location evidence="1">Membrane</location>
        <topology evidence="1">Multi-pass membrane protein</topology>
    </subcellularLocation>
</comment>
<evidence type="ECO:0000256" key="5">
    <source>
        <dbReference type="SAM" id="Phobius"/>
    </source>
</evidence>
<evidence type="ECO:0000313" key="6">
    <source>
        <dbReference type="EMBL" id="GID16149.1"/>
    </source>
</evidence>
<keyword evidence="7" id="KW-1185">Reference proteome</keyword>
<dbReference type="Proteomes" id="UP000612808">
    <property type="component" value="Unassembled WGS sequence"/>
</dbReference>
<reference evidence="6" key="1">
    <citation type="submission" date="2021-01" db="EMBL/GenBank/DDBJ databases">
        <title>Whole genome shotgun sequence of Actinocatenispora rupis NBRC 107355.</title>
        <authorList>
            <person name="Komaki H."/>
            <person name="Tamura T."/>
        </authorList>
    </citation>
    <scope>NUCLEOTIDE SEQUENCE</scope>
    <source>
        <strain evidence="6">NBRC 107355</strain>
    </source>
</reference>
<dbReference type="AlphaFoldDB" id="A0A8J3JG91"/>
<feature type="transmembrane region" description="Helical" evidence="5">
    <location>
        <begin position="40"/>
        <end position="58"/>
    </location>
</feature>
<evidence type="ECO:0000256" key="2">
    <source>
        <dbReference type="ARBA" id="ARBA00022692"/>
    </source>
</evidence>
<feature type="transmembrane region" description="Helical" evidence="5">
    <location>
        <begin position="90"/>
        <end position="107"/>
    </location>
</feature>
<dbReference type="EMBL" id="BOMB01000053">
    <property type="protein sequence ID" value="GID16149.1"/>
    <property type="molecule type" value="Genomic_DNA"/>
</dbReference>
<evidence type="ECO:0000313" key="7">
    <source>
        <dbReference type="Proteomes" id="UP000612808"/>
    </source>
</evidence>
<evidence type="ECO:0000256" key="3">
    <source>
        <dbReference type="ARBA" id="ARBA00022989"/>
    </source>
</evidence>
<sequence length="120" mass="12697">MLWTVQILLAAFFAFASAAPKLVGERTAVETFAQIGAGQWFRYVVGVLELAGAIGLLVPRLTGLAAIGLMLLTIGAAATQTFVLAGPASAIFPLVLAVVFALLAWARRDTTAALFRRTHR</sequence>
<protein>
    <recommendedName>
        <fullName evidence="8">DoxX-like family protein</fullName>
    </recommendedName>
</protein>
<comment type="caution">
    <text evidence="6">The sequence shown here is derived from an EMBL/GenBank/DDBJ whole genome shotgun (WGS) entry which is preliminary data.</text>
</comment>
<evidence type="ECO:0000256" key="1">
    <source>
        <dbReference type="ARBA" id="ARBA00004141"/>
    </source>
</evidence>
<keyword evidence="3 5" id="KW-1133">Transmembrane helix</keyword>
<dbReference type="GO" id="GO:0016020">
    <property type="term" value="C:membrane"/>
    <property type="evidence" value="ECO:0007669"/>
    <property type="project" value="UniProtKB-SubCell"/>
</dbReference>
<keyword evidence="2 5" id="KW-0812">Transmembrane</keyword>
<organism evidence="6 7">
    <name type="scientific">Actinocatenispora rupis</name>
    <dbReference type="NCBI Taxonomy" id="519421"/>
    <lineage>
        <taxon>Bacteria</taxon>
        <taxon>Bacillati</taxon>
        <taxon>Actinomycetota</taxon>
        <taxon>Actinomycetes</taxon>
        <taxon>Micromonosporales</taxon>
        <taxon>Micromonosporaceae</taxon>
        <taxon>Actinocatenispora</taxon>
    </lineage>
</organism>
<gene>
    <name evidence="6" type="ORF">Aru02nite_70380</name>
</gene>
<accession>A0A8J3JG91</accession>
<evidence type="ECO:0000256" key="4">
    <source>
        <dbReference type="ARBA" id="ARBA00023136"/>
    </source>
</evidence>
<dbReference type="Pfam" id="PF13564">
    <property type="entry name" value="DoxX_2"/>
    <property type="match status" value="1"/>
</dbReference>
<keyword evidence="4 5" id="KW-0472">Membrane</keyword>
<name>A0A8J3JG91_9ACTN</name>
<evidence type="ECO:0008006" key="8">
    <source>
        <dbReference type="Google" id="ProtNLM"/>
    </source>
</evidence>
<proteinExistence type="predicted"/>